<dbReference type="EMBL" id="CAJPDS010000038">
    <property type="protein sequence ID" value="CAF9925229.1"/>
    <property type="molecule type" value="Genomic_DNA"/>
</dbReference>
<accession>A0A8H3FKS8</accession>
<organism evidence="1 2">
    <name type="scientific">Heterodermia speciosa</name>
    <dbReference type="NCBI Taxonomy" id="116794"/>
    <lineage>
        <taxon>Eukaryota</taxon>
        <taxon>Fungi</taxon>
        <taxon>Dikarya</taxon>
        <taxon>Ascomycota</taxon>
        <taxon>Pezizomycotina</taxon>
        <taxon>Lecanoromycetes</taxon>
        <taxon>OSLEUM clade</taxon>
        <taxon>Lecanoromycetidae</taxon>
        <taxon>Caliciales</taxon>
        <taxon>Physciaceae</taxon>
        <taxon>Heterodermia</taxon>
    </lineage>
</organism>
<dbReference type="AlphaFoldDB" id="A0A8H3FKS8"/>
<sequence length="189" mass="21835">MFVTTGCTTDERLNMAGGQDPRYSKALDPNYNSVSANRIPRYDYKYHYQGENPDNQSIELCPSQCTIPGLELPGRSQQFWSDQSYERLLDDGPSVLITEANATVLRFYAVIPRNGSASQGLGMLDPTGRRWKRVTNYEYMKLNTPRNPYKCYANWADKDRIMNTYTYANSITDKCDYKDFVRYNENAKH</sequence>
<gene>
    <name evidence="1" type="ORF">HETSPECPRED_005780</name>
</gene>
<evidence type="ECO:0000313" key="1">
    <source>
        <dbReference type="EMBL" id="CAF9925229.1"/>
    </source>
</evidence>
<reference evidence="1" key="1">
    <citation type="submission" date="2021-03" db="EMBL/GenBank/DDBJ databases">
        <authorList>
            <person name="Tagirdzhanova G."/>
        </authorList>
    </citation>
    <scope>NUCLEOTIDE SEQUENCE</scope>
</reference>
<comment type="caution">
    <text evidence="1">The sequence shown here is derived from an EMBL/GenBank/DDBJ whole genome shotgun (WGS) entry which is preliminary data.</text>
</comment>
<dbReference type="Proteomes" id="UP000664521">
    <property type="component" value="Unassembled WGS sequence"/>
</dbReference>
<keyword evidence="2" id="KW-1185">Reference proteome</keyword>
<protein>
    <submittedName>
        <fullName evidence="1">Uncharacterized protein</fullName>
    </submittedName>
</protein>
<evidence type="ECO:0000313" key="2">
    <source>
        <dbReference type="Proteomes" id="UP000664521"/>
    </source>
</evidence>
<proteinExistence type="predicted"/>
<name>A0A8H3FKS8_9LECA</name>